<dbReference type="EMBL" id="LCWF01000110">
    <property type="protein sequence ID" value="KKY19121.1"/>
    <property type="molecule type" value="Genomic_DNA"/>
</dbReference>
<dbReference type="InterPro" id="IPR037850">
    <property type="entry name" value="RBBP5/Swd1"/>
</dbReference>
<feature type="region of interest" description="Disordered" evidence="6">
    <location>
        <begin position="473"/>
        <end position="507"/>
    </location>
</feature>
<dbReference type="PROSITE" id="PS50294">
    <property type="entry name" value="WD_REPEATS_REGION"/>
    <property type="match status" value="1"/>
</dbReference>
<evidence type="ECO:0000256" key="6">
    <source>
        <dbReference type="SAM" id="MobiDB-lite"/>
    </source>
</evidence>
<dbReference type="InterPro" id="IPR019775">
    <property type="entry name" value="WD40_repeat_CS"/>
</dbReference>
<evidence type="ECO:0000256" key="3">
    <source>
        <dbReference type="ARBA" id="ARBA00022737"/>
    </source>
</evidence>
<sequence length="507" mass="57196">MPTPFPRTDAERLYEIDRRNASEGFWKSFGVEVEDMNLALIDPFQLAQDYPDCLTNELRSGHATTLRFNRKGDYLASGRVDGKVVVWDMETMGVAMKMHGHVAQITSLSWSRTGRYLLSASQDWRCILWDLADGSQIRHVIFTAPCYIAELHPYNHFLFVVSLYEADPYLVDISEDVAKKTKLPSQTGDDDDISKASKQATTVAIFTALGNHILSGTSKGFINIIETQSARIVQATKLSTGFISSLRLSSNGRDLLVNSSDRVIRTVALPDLSGIVAETSNGQSVDSPALESNSNTALTLNVEHKFQDLVNRLRWNHVAFSGTSNADYVTAATYMRKDIYIWEREKGSLVKILENREELSSVEWHPNGKPLLAACSVDTGSIYIWSVEPQQKWSALAPDFQEVDNNVEYLEREDEFHVPEEAELNQRRLDQEDEEVNVIRIERLKGEEEESFVLPVLMDIENSEDEDELITVGVGTMRRRDANEGRSWNHSDDDEGGTPAGNNRRRR</sequence>
<name>A0A0G2E9V8_PHACM</name>
<comment type="subcellular location">
    <subcellularLocation>
        <location evidence="1">Nucleus</location>
    </subcellularLocation>
</comment>
<evidence type="ECO:0000313" key="8">
    <source>
        <dbReference type="Proteomes" id="UP000053317"/>
    </source>
</evidence>
<feature type="compositionally biased region" description="Basic and acidic residues" evidence="6">
    <location>
        <begin position="478"/>
        <end position="491"/>
    </location>
</feature>
<dbReference type="PROSITE" id="PS00678">
    <property type="entry name" value="WD_REPEATS_1"/>
    <property type="match status" value="2"/>
</dbReference>
<evidence type="ECO:0000256" key="5">
    <source>
        <dbReference type="PROSITE-ProRule" id="PRU00221"/>
    </source>
</evidence>
<accession>A0A0G2E9V8</accession>
<comment type="caution">
    <text evidence="7">The sequence shown here is derived from an EMBL/GenBank/DDBJ whole genome shotgun (WGS) entry which is preliminary data.</text>
</comment>
<dbReference type="InterPro" id="IPR036322">
    <property type="entry name" value="WD40_repeat_dom_sf"/>
</dbReference>
<dbReference type="PROSITE" id="PS50082">
    <property type="entry name" value="WD_REPEATS_2"/>
    <property type="match status" value="2"/>
</dbReference>
<dbReference type="PANTHER" id="PTHR44040">
    <property type="entry name" value="RETINOBLASTOMA-BINDING PROTEIN 5"/>
    <property type="match status" value="1"/>
</dbReference>
<feature type="repeat" description="WD" evidence="5">
    <location>
        <begin position="98"/>
        <end position="139"/>
    </location>
</feature>
<dbReference type="OrthoDB" id="196858at2759"/>
<organism evidence="7 8">
    <name type="scientific">Phaeomoniella chlamydospora</name>
    <name type="common">Phaeoacremonium chlamydosporum</name>
    <dbReference type="NCBI Taxonomy" id="158046"/>
    <lineage>
        <taxon>Eukaryota</taxon>
        <taxon>Fungi</taxon>
        <taxon>Dikarya</taxon>
        <taxon>Ascomycota</taxon>
        <taxon>Pezizomycotina</taxon>
        <taxon>Eurotiomycetes</taxon>
        <taxon>Chaetothyriomycetidae</taxon>
        <taxon>Phaeomoniellales</taxon>
        <taxon>Phaeomoniellaceae</taxon>
        <taxon>Phaeomoniella</taxon>
    </lineage>
</organism>
<dbReference type="Gene3D" id="2.130.10.10">
    <property type="entry name" value="YVTN repeat-like/Quinoprotein amine dehydrogenase"/>
    <property type="match status" value="2"/>
</dbReference>
<proteinExistence type="predicted"/>
<feature type="repeat" description="WD" evidence="5">
    <location>
        <begin position="56"/>
        <end position="97"/>
    </location>
</feature>
<dbReference type="Pfam" id="PF00400">
    <property type="entry name" value="WD40"/>
    <property type="match status" value="2"/>
</dbReference>
<dbReference type="AlphaFoldDB" id="A0A0G2E9V8"/>
<keyword evidence="3" id="KW-0677">Repeat</keyword>
<dbReference type="SUPFAM" id="SSF50978">
    <property type="entry name" value="WD40 repeat-like"/>
    <property type="match status" value="1"/>
</dbReference>
<keyword evidence="8" id="KW-1185">Reference proteome</keyword>
<protein>
    <submittedName>
        <fullName evidence="7">Putative set1 complex component swd1</fullName>
    </submittedName>
</protein>
<reference evidence="7 8" key="1">
    <citation type="submission" date="2015-05" db="EMBL/GenBank/DDBJ databases">
        <title>Distinctive expansion of gene families associated with plant cell wall degradation and secondary metabolism in the genomes of grapevine trunk pathogens.</title>
        <authorList>
            <person name="Lawrence D.P."/>
            <person name="Travadon R."/>
            <person name="Rolshausen P.E."/>
            <person name="Baumgartner K."/>
        </authorList>
    </citation>
    <scope>NUCLEOTIDE SEQUENCE [LARGE SCALE GENOMIC DNA]</scope>
    <source>
        <strain evidence="7">UCRPC4</strain>
    </source>
</reference>
<dbReference type="InterPro" id="IPR001680">
    <property type="entry name" value="WD40_rpt"/>
</dbReference>
<dbReference type="InterPro" id="IPR015943">
    <property type="entry name" value="WD40/YVTN_repeat-like_dom_sf"/>
</dbReference>
<evidence type="ECO:0000256" key="2">
    <source>
        <dbReference type="ARBA" id="ARBA00022574"/>
    </source>
</evidence>
<evidence type="ECO:0000313" key="7">
    <source>
        <dbReference type="EMBL" id="KKY19121.1"/>
    </source>
</evidence>
<evidence type="ECO:0000256" key="1">
    <source>
        <dbReference type="ARBA" id="ARBA00004123"/>
    </source>
</evidence>
<dbReference type="Proteomes" id="UP000053317">
    <property type="component" value="Unassembled WGS sequence"/>
</dbReference>
<evidence type="ECO:0000256" key="4">
    <source>
        <dbReference type="ARBA" id="ARBA00023242"/>
    </source>
</evidence>
<keyword evidence="4" id="KW-0539">Nucleus</keyword>
<dbReference type="SMART" id="SM00320">
    <property type="entry name" value="WD40"/>
    <property type="match status" value="4"/>
</dbReference>
<gene>
    <name evidence="7" type="ORF">UCRPC4_g04629</name>
</gene>
<reference evidence="7 8" key="2">
    <citation type="submission" date="2015-05" db="EMBL/GenBank/DDBJ databases">
        <authorList>
            <person name="Morales-Cruz A."/>
            <person name="Amrine K.C."/>
            <person name="Cantu D."/>
        </authorList>
    </citation>
    <scope>NUCLEOTIDE SEQUENCE [LARGE SCALE GENOMIC DNA]</scope>
    <source>
        <strain evidence="7">UCRPC4</strain>
    </source>
</reference>
<dbReference type="GO" id="GO:0048188">
    <property type="term" value="C:Set1C/COMPASS complex"/>
    <property type="evidence" value="ECO:0007669"/>
    <property type="project" value="EnsemblFungi"/>
</dbReference>
<dbReference type="PANTHER" id="PTHR44040:SF1">
    <property type="entry name" value="RETINOBLASTOMA-BINDING PROTEIN 5"/>
    <property type="match status" value="1"/>
</dbReference>
<keyword evidence="2 5" id="KW-0853">WD repeat</keyword>